<reference evidence="4 5" key="1">
    <citation type="submission" date="2017-04" db="EMBL/GenBank/DDBJ databases">
        <title>Complete Genome Sequence of the Bacillus horikoshii 20a strain from Cuatro Cienegas, Coahuila, Mexico.</title>
        <authorList>
            <person name="Zarza E."/>
            <person name="Alcaraz L.D."/>
            <person name="Aguilar-Salinas B."/>
            <person name="Islas A."/>
            <person name="Olmedo-Alvarez G."/>
        </authorList>
    </citation>
    <scope>NUCLEOTIDE SEQUENCE [LARGE SCALE GENOMIC DNA]</scope>
    <source>
        <strain evidence="4 5">20a</strain>
    </source>
</reference>
<protein>
    <recommendedName>
        <fullName evidence="2">Anti-sigma-W factor RsiW</fullName>
    </recommendedName>
</protein>
<evidence type="ECO:0000256" key="1">
    <source>
        <dbReference type="ARBA" id="ARBA00024353"/>
    </source>
</evidence>
<sequence length="497" mass="56706">MKCFEFNQLAAYVDDDVLSQEEKKHVEKHLEFCPSCREVVTALQKEDAFLQAAIQSPVLPSEFDDEVLSKLEPYQPKKKKWNWPYQLLTAASIVLAFGLGASFLSDMEKSDTGNSETPVVQEEKEELYSVEDEGVLLEVTDVRASPLKIEVFYRLKPEEAVLEDFLKKLNVNHLSQVGDDYESLPPSGKIVDLNGQELPQSEVSLGSNGWTQNSVVIKPAKNDELPLPDTFRAQIEFKDLFMQEGEWKLEIPIDVTEAKKLTKSNSYNIDFMYDDFNAGPIEWELSTNAHKLQFYAEYTKDKRDQLKEIMKARDNEELTPMIMPELSILNSAGEELLIDGVNLESHMGESFIFDYDFANRVKGMDVTESLPRSEALTLRLEGFRLEEPENTQFALTEGMEKTDKNGWTIESVTVEENTTNSKVVSIIGKTTISKLESFIVEVSSDKEWVAKEDINTTVTNDGTFIIHTNMPNSITNYQLDITSVTKWYENEREIMLW</sequence>
<evidence type="ECO:0000256" key="2">
    <source>
        <dbReference type="ARBA" id="ARBA00024438"/>
    </source>
</evidence>
<comment type="similarity">
    <text evidence="1">Belongs to the zinc-associated anti-sigma factor (ZAS) superfamily. Anti-sigma-W factor family.</text>
</comment>
<dbReference type="Proteomes" id="UP000195573">
    <property type="component" value="Chromosome"/>
</dbReference>
<feature type="domain" description="Putative zinc-finger" evidence="3">
    <location>
        <begin position="9"/>
        <end position="37"/>
    </location>
</feature>
<dbReference type="Pfam" id="PF13490">
    <property type="entry name" value="zf-HC2"/>
    <property type="match status" value="1"/>
</dbReference>
<keyword evidence="5" id="KW-1185">Reference proteome</keyword>
<dbReference type="InterPro" id="IPR041916">
    <property type="entry name" value="Anti_sigma_zinc_sf"/>
</dbReference>
<organism evidence="4 5">
    <name type="scientific">Sutcliffiella horikoshii</name>
    <dbReference type="NCBI Taxonomy" id="79883"/>
    <lineage>
        <taxon>Bacteria</taxon>
        <taxon>Bacillati</taxon>
        <taxon>Bacillota</taxon>
        <taxon>Bacilli</taxon>
        <taxon>Bacillales</taxon>
        <taxon>Bacillaceae</taxon>
        <taxon>Sutcliffiella</taxon>
    </lineage>
</organism>
<evidence type="ECO:0000259" key="3">
    <source>
        <dbReference type="Pfam" id="PF13490"/>
    </source>
</evidence>
<dbReference type="EMBL" id="CP020880">
    <property type="protein sequence ID" value="ART78153.1"/>
    <property type="molecule type" value="Genomic_DNA"/>
</dbReference>
<proteinExistence type="inferred from homology"/>
<gene>
    <name evidence="4" type="ORF">B4U37_19845</name>
</gene>
<dbReference type="InterPro" id="IPR027383">
    <property type="entry name" value="Znf_put"/>
</dbReference>
<dbReference type="RefSeq" id="WP_088019643.1">
    <property type="nucleotide sequence ID" value="NZ_CP020880.1"/>
</dbReference>
<evidence type="ECO:0000313" key="5">
    <source>
        <dbReference type="Proteomes" id="UP000195573"/>
    </source>
</evidence>
<name>A0ABM6KNT6_9BACI</name>
<dbReference type="GeneID" id="96740655"/>
<evidence type="ECO:0000313" key="4">
    <source>
        <dbReference type="EMBL" id="ART78153.1"/>
    </source>
</evidence>
<dbReference type="Gene3D" id="1.10.10.1320">
    <property type="entry name" value="Anti-sigma factor, zinc-finger domain"/>
    <property type="match status" value="1"/>
</dbReference>
<accession>A0ABM6KNT6</accession>